<gene>
    <name evidence="15" type="ORF">KARMA_1169</name>
</gene>
<keyword evidence="10" id="KW-0157">Chromophore</keyword>
<dbReference type="GO" id="GO:0009584">
    <property type="term" value="P:detection of visible light"/>
    <property type="evidence" value="ECO:0007669"/>
    <property type="project" value="InterPro"/>
</dbReference>
<evidence type="ECO:0000256" key="4">
    <source>
        <dbReference type="ARBA" id="ARBA00022553"/>
    </source>
</evidence>
<keyword evidence="5" id="KW-0716">Sensory transduction</keyword>
<dbReference type="EC" id="2.7.13.3" evidence="2"/>
<dbReference type="InterPro" id="IPR035965">
    <property type="entry name" value="PAS-like_dom_sf"/>
</dbReference>
<dbReference type="Pfam" id="PF07536">
    <property type="entry name" value="HWE_HK"/>
    <property type="match status" value="1"/>
</dbReference>
<dbReference type="SMART" id="SM00911">
    <property type="entry name" value="HWE_HK"/>
    <property type="match status" value="1"/>
</dbReference>
<dbReference type="InterPro" id="IPR013654">
    <property type="entry name" value="PAS_2"/>
</dbReference>
<evidence type="ECO:0000256" key="3">
    <source>
        <dbReference type="ARBA" id="ARBA00022543"/>
    </source>
</evidence>
<dbReference type="Gene3D" id="3.30.565.10">
    <property type="entry name" value="Histidine kinase-like ATPase, C-terminal domain"/>
    <property type="match status" value="1"/>
</dbReference>
<dbReference type="Gene3D" id="3.30.450.270">
    <property type="match status" value="1"/>
</dbReference>
<dbReference type="GO" id="GO:0006355">
    <property type="term" value="P:regulation of DNA-templated transcription"/>
    <property type="evidence" value="ECO:0007669"/>
    <property type="project" value="InterPro"/>
</dbReference>
<dbReference type="GO" id="GO:0005524">
    <property type="term" value="F:ATP binding"/>
    <property type="evidence" value="ECO:0007669"/>
    <property type="project" value="UniProtKB-KW"/>
</dbReference>
<dbReference type="SUPFAM" id="SSF52172">
    <property type="entry name" value="CheY-like"/>
    <property type="match status" value="1"/>
</dbReference>
<keyword evidence="8" id="KW-0418">Kinase</keyword>
<dbReference type="GO" id="GO:0009881">
    <property type="term" value="F:photoreceptor activity"/>
    <property type="evidence" value="ECO:0007669"/>
    <property type="project" value="UniProtKB-KW"/>
</dbReference>
<keyword evidence="7" id="KW-0547">Nucleotide-binding</keyword>
<dbReference type="PROSITE" id="PS50046">
    <property type="entry name" value="PHYTOCHROME_2"/>
    <property type="match status" value="1"/>
</dbReference>
<feature type="modified residue" description="4-aspartylphosphate" evidence="12">
    <location>
        <position position="791"/>
    </location>
</feature>
<keyword evidence="16" id="KW-1185">Reference proteome</keyword>
<dbReference type="PRINTS" id="PR01033">
    <property type="entry name" value="PHYTOCHROME"/>
</dbReference>
<dbReference type="InterPro" id="IPR001294">
    <property type="entry name" value="Phytochrome"/>
</dbReference>
<dbReference type="Pfam" id="PF00360">
    <property type="entry name" value="PHY"/>
    <property type="match status" value="1"/>
</dbReference>
<reference evidence="16" key="1">
    <citation type="submission" date="2016-09" db="EMBL/GenBank/DDBJ databases">
        <authorList>
            <person name="Wibberg D."/>
        </authorList>
    </citation>
    <scope>NUCLEOTIDE SEQUENCE [LARGE SCALE GENOMIC DNA]</scope>
</reference>
<evidence type="ECO:0000256" key="1">
    <source>
        <dbReference type="ARBA" id="ARBA00000085"/>
    </source>
</evidence>
<evidence type="ECO:0000313" key="16">
    <source>
        <dbReference type="Proteomes" id="UP000184085"/>
    </source>
</evidence>
<evidence type="ECO:0000256" key="6">
    <source>
        <dbReference type="ARBA" id="ARBA00022679"/>
    </source>
</evidence>
<evidence type="ECO:0000259" key="13">
    <source>
        <dbReference type="PROSITE" id="PS50046"/>
    </source>
</evidence>
<dbReference type="InterPro" id="IPR011102">
    <property type="entry name" value="Sig_transdc_His_kinase_HWE"/>
</dbReference>
<dbReference type="InterPro" id="IPR001789">
    <property type="entry name" value="Sig_transdc_resp-reg_receiver"/>
</dbReference>
<dbReference type="Gene3D" id="3.30.450.20">
    <property type="entry name" value="PAS domain"/>
    <property type="match status" value="1"/>
</dbReference>
<dbReference type="InterPro" id="IPR029016">
    <property type="entry name" value="GAF-like_dom_sf"/>
</dbReference>
<keyword evidence="9" id="KW-0067">ATP-binding</keyword>
<organism evidence="15 16">
    <name type="scientific">Donghicola eburneus</name>
    <dbReference type="NCBI Taxonomy" id="393278"/>
    <lineage>
        <taxon>Bacteria</taxon>
        <taxon>Pseudomonadati</taxon>
        <taxon>Pseudomonadota</taxon>
        <taxon>Alphaproteobacteria</taxon>
        <taxon>Rhodobacterales</taxon>
        <taxon>Roseobacteraceae</taxon>
        <taxon>Donghicola</taxon>
    </lineage>
</organism>
<protein>
    <recommendedName>
        <fullName evidence="2">histidine kinase</fullName>
        <ecNumber evidence="2">2.7.13.3</ecNumber>
    </recommendedName>
</protein>
<dbReference type="PROSITE" id="PS50110">
    <property type="entry name" value="RESPONSE_REGULATORY"/>
    <property type="match status" value="1"/>
</dbReference>
<comment type="catalytic activity">
    <reaction evidence="1">
        <text>ATP + protein L-histidine = ADP + protein N-phospho-L-histidine.</text>
        <dbReference type="EC" id="2.7.13.3"/>
    </reaction>
</comment>
<dbReference type="SUPFAM" id="SSF55785">
    <property type="entry name" value="PYP-like sensor domain (PAS domain)"/>
    <property type="match status" value="1"/>
</dbReference>
<keyword evidence="11" id="KW-0675">Receptor</keyword>
<dbReference type="PANTHER" id="PTHR41523:SF8">
    <property type="entry name" value="ETHYLENE RESPONSE SENSOR PROTEIN"/>
    <property type="match status" value="1"/>
</dbReference>
<dbReference type="Pfam" id="PF01590">
    <property type="entry name" value="GAF"/>
    <property type="match status" value="1"/>
</dbReference>
<evidence type="ECO:0000256" key="12">
    <source>
        <dbReference type="PROSITE-ProRule" id="PRU00169"/>
    </source>
</evidence>
<feature type="domain" description="Response regulatory" evidence="14">
    <location>
        <begin position="741"/>
        <end position="852"/>
    </location>
</feature>
<evidence type="ECO:0000256" key="7">
    <source>
        <dbReference type="ARBA" id="ARBA00022741"/>
    </source>
</evidence>
<dbReference type="GO" id="GO:0004673">
    <property type="term" value="F:protein histidine kinase activity"/>
    <property type="evidence" value="ECO:0007669"/>
    <property type="project" value="UniProtKB-EC"/>
</dbReference>
<keyword evidence="6" id="KW-0808">Transferase</keyword>
<feature type="domain" description="Phytochrome chromophore attachment site" evidence="13">
    <location>
        <begin position="150"/>
        <end position="307"/>
    </location>
</feature>
<evidence type="ECO:0000259" key="14">
    <source>
        <dbReference type="PROSITE" id="PS50110"/>
    </source>
</evidence>
<dbReference type="RefSeq" id="WP_072705472.1">
    <property type="nucleotide sequence ID" value="NZ_FMJB01000041.1"/>
</dbReference>
<dbReference type="SUPFAM" id="SSF55781">
    <property type="entry name" value="GAF domain-like"/>
    <property type="match status" value="2"/>
</dbReference>
<dbReference type="SMART" id="SM00065">
    <property type="entry name" value="GAF"/>
    <property type="match status" value="1"/>
</dbReference>
<dbReference type="Gene3D" id="3.40.50.2300">
    <property type="match status" value="1"/>
</dbReference>
<evidence type="ECO:0000256" key="8">
    <source>
        <dbReference type="ARBA" id="ARBA00022777"/>
    </source>
</evidence>
<accession>A0A1M4MWQ5</accession>
<dbReference type="InterPro" id="IPR013515">
    <property type="entry name" value="Phytochrome_cen-reg"/>
</dbReference>
<dbReference type="Proteomes" id="UP000184085">
    <property type="component" value="Unassembled WGS sequence"/>
</dbReference>
<name>A0A1M4MWQ5_9RHOB</name>
<evidence type="ECO:0000256" key="5">
    <source>
        <dbReference type="ARBA" id="ARBA00022606"/>
    </source>
</evidence>
<dbReference type="PANTHER" id="PTHR41523">
    <property type="entry name" value="TWO-COMPONENT SYSTEM SENSOR PROTEIN"/>
    <property type="match status" value="1"/>
</dbReference>
<dbReference type="EMBL" id="FMJB01000041">
    <property type="protein sequence ID" value="SCM66983.1"/>
    <property type="molecule type" value="Genomic_DNA"/>
</dbReference>
<keyword evidence="4 12" id="KW-0597">Phosphoprotein</keyword>
<sequence>MNDALASGEPYDGQVDLTTCDREPIHILGRTQSYGVLIAVSSDWIIQHVSENIEPVLHETPENLIGTPLDAVMPRKAMSRIRAKVLEGRETIARLFGIKLLDPMTRYDVSIHKSGRHTIIECEPKQTHHVDSDTLSDVYPLIQRIRAAGDINQVVTEAARAVRLLTGFDSVMVYQFQGDASGSVVAENRRGDLPSYLGLRFPASDIPVQARQLYKRSLLRLIADVDDEGSALYPQVSPEGSPLDLSLSVTRAVSPIHLEYLRNMGVQASMSVSIMRNGELWGLFACHHHSPRYLEFERRTAVELFAHLFSYELTHLEEQERSRAQSEMSSLQTRLMALMAQGEDLAESLIKVSSDLREVIPHDGMVLFADGDFHQIGSTPTKEEFAGLARFLNTTAASGVFTSDSIGKQYKPAVDCVDRFAGLMAIPISRRPRDYLVLFRREIATSVTWAGNPQKPVTPGPNGLRLTPRKSFDAWREIVAGHCVPWNEHAKHSAELLRVLLLEIFLKITDATADERKRAQERQELLISELNHRVRNILNLMRGLVKQSSQERDTAEAFAQRLDGRIQSLARAHDQLTEDEWDYSSLKDLIHLELAAYTSGESSGRVELLGDDVQISPRAFTNLALVIHELVTNSVKYGCLSNESGRLIIALGKDGVGGLTIDWRERGGPAVTPPKRRGFGSSIIERFVPFELQGEADIQYKVSGVEARFVIPANHVEFVVVEKTESVVAEESAGAVNLTGVALVLEDTMIIAMDAADIMTELGATDVRICSNVNDALKEIETHDLQIAILDVNLGSEQSLPVAEKLAEIGVPFVVATGYGDREDLKGLYPDCPFVRKPFSNETLEAAVAEAMDASKK</sequence>
<dbReference type="InterPro" id="IPR011006">
    <property type="entry name" value="CheY-like_superfamily"/>
</dbReference>
<evidence type="ECO:0000313" key="15">
    <source>
        <dbReference type="EMBL" id="SCM66983.1"/>
    </source>
</evidence>
<evidence type="ECO:0000256" key="11">
    <source>
        <dbReference type="ARBA" id="ARBA00023170"/>
    </source>
</evidence>
<dbReference type="Gene3D" id="3.30.450.40">
    <property type="match status" value="1"/>
</dbReference>
<evidence type="ECO:0000256" key="2">
    <source>
        <dbReference type="ARBA" id="ARBA00012438"/>
    </source>
</evidence>
<dbReference type="InterPro" id="IPR003018">
    <property type="entry name" value="GAF"/>
</dbReference>
<dbReference type="SMART" id="SM00448">
    <property type="entry name" value="REC"/>
    <property type="match status" value="1"/>
</dbReference>
<dbReference type="InterPro" id="IPR016132">
    <property type="entry name" value="Phyto_chromo_attachment"/>
</dbReference>
<dbReference type="AlphaFoldDB" id="A0A1M4MWQ5"/>
<dbReference type="InterPro" id="IPR043150">
    <property type="entry name" value="Phytochrome_PHY_sf"/>
</dbReference>
<dbReference type="InterPro" id="IPR036890">
    <property type="entry name" value="HATPase_C_sf"/>
</dbReference>
<evidence type="ECO:0000256" key="10">
    <source>
        <dbReference type="ARBA" id="ARBA00022991"/>
    </source>
</evidence>
<dbReference type="GO" id="GO:0000160">
    <property type="term" value="P:phosphorelay signal transduction system"/>
    <property type="evidence" value="ECO:0007669"/>
    <property type="project" value="InterPro"/>
</dbReference>
<evidence type="ECO:0000256" key="9">
    <source>
        <dbReference type="ARBA" id="ARBA00022840"/>
    </source>
</evidence>
<dbReference type="Pfam" id="PF08446">
    <property type="entry name" value="PAS_2"/>
    <property type="match status" value="1"/>
</dbReference>
<proteinExistence type="predicted"/>
<keyword evidence="3" id="KW-0600">Photoreceptor protein</keyword>